<gene>
    <name evidence="1" type="ORF">CLUMA_CG012290</name>
</gene>
<evidence type="ECO:0000313" key="1">
    <source>
        <dbReference type="EMBL" id="CRK98768.1"/>
    </source>
</evidence>
<protein>
    <submittedName>
        <fullName evidence="1">CLUMA_CG012290, isoform A</fullName>
    </submittedName>
</protein>
<keyword evidence="2" id="KW-1185">Reference proteome</keyword>
<dbReference type="AlphaFoldDB" id="A0A1J1IEX7"/>
<dbReference type="EMBL" id="CVRI01000048">
    <property type="protein sequence ID" value="CRK98768.1"/>
    <property type="molecule type" value="Genomic_DNA"/>
</dbReference>
<name>A0A1J1IEX7_9DIPT</name>
<sequence>MKFGIEKLKTIEIHSTATSRPGYFEACSKMIKEVNQKRVKEVQERSTSVLMSLTSKIENLRFLYCDGAAEQKQQSAKEFRLHP</sequence>
<reference evidence="1 2" key="1">
    <citation type="submission" date="2015-04" db="EMBL/GenBank/DDBJ databases">
        <authorList>
            <person name="Syromyatnikov M.Y."/>
            <person name="Popov V.N."/>
        </authorList>
    </citation>
    <scope>NUCLEOTIDE SEQUENCE [LARGE SCALE GENOMIC DNA]</scope>
</reference>
<evidence type="ECO:0000313" key="2">
    <source>
        <dbReference type="Proteomes" id="UP000183832"/>
    </source>
</evidence>
<dbReference type="Proteomes" id="UP000183832">
    <property type="component" value="Unassembled WGS sequence"/>
</dbReference>
<organism evidence="1 2">
    <name type="scientific">Clunio marinus</name>
    <dbReference type="NCBI Taxonomy" id="568069"/>
    <lineage>
        <taxon>Eukaryota</taxon>
        <taxon>Metazoa</taxon>
        <taxon>Ecdysozoa</taxon>
        <taxon>Arthropoda</taxon>
        <taxon>Hexapoda</taxon>
        <taxon>Insecta</taxon>
        <taxon>Pterygota</taxon>
        <taxon>Neoptera</taxon>
        <taxon>Endopterygota</taxon>
        <taxon>Diptera</taxon>
        <taxon>Nematocera</taxon>
        <taxon>Chironomoidea</taxon>
        <taxon>Chironomidae</taxon>
        <taxon>Clunio</taxon>
    </lineage>
</organism>
<proteinExistence type="predicted"/>
<accession>A0A1J1IEX7</accession>